<evidence type="ECO:0000313" key="2">
    <source>
        <dbReference type="Proteomes" id="UP000717585"/>
    </source>
</evidence>
<comment type="caution">
    <text evidence="1">The sequence shown here is derived from an EMBL/GenBank/DDBJ whole genome shotgun (WGS) entry which is preliminary data.</text>
</comment>
<evidence type="ECO:0000313" key="1">
    <source>
        <dbReference type="EMBL" id="KAG9397140.1"/>
    </source>
</evidence>
<gene>
    <name evidence="1" type="ORF">J8273_1049</name>
</gene>
<protein>
    <submittedName>
        <fullName evidence="1">Uncharacterized protein</fullName>
    </submittedName>
</protein>
<keyword evidence="2" id="KW-1185">Reference proteome</keyword>
<name>A0A8J6B2R7_9EUKA</name>
<proteinExistence type="predicted"/>
<dbReference type="Proteomes" id="UP000717585">
    <property type="component" value="Unassembled WGS sequence"/>
</dbReference>
<reference evidence="1" key="1">
    <citation type="submission" date="2021-05" db="EMBL/GenBank/DDBJ databases">
        <title>A free-living protist that lacks canonical eukaryotic 1 DNA replication and segregation systems.</title>
        <authorList>
            <person name="Salas-Leiva D.E."/>
            <person name="Tromer E.C."/>
            <person name="Curtis B.A."/>
            <person name="Jerlstrom-Hultqvist J."/>
            <person name="Kolisko M."/>
            <person name="Yi Z."/>
            <person name="Salas-Leiva J.S."/>
            <person name="Gallot-Lavallee L."/>
            <person name="Kops G.J.P.L."/>
            <person name="Archibald J.M."/>
            <person name="Simpson A.G.B."/>
            <person name="Roger A.J."/>
        </authorList>
    </citation>
    <scope>NUCLEOTIDE SEQUENCE</scope>
    <source>
        <strain evidence="1">BICM</strain>
    </source>
</reference>
<dbReference type="EMBL" id="JAHDYR010000003">
    <property type="protein sequence ID" value="KAG9397140.1"/>
    <property type="molecule type" value="Genomic_DNA"/>
</dbReference>
<organism evidence="1 2">
    <name type="scientific">Carpediemonas membranifera</name>
    <dbReference type="NCBI Taxonomy" id="201153"/>
    <lineage>
        <taxon>Eukaryota</taxon>
        <taxon>Metamonada</taxon>
        <taxon>Carpediemonas-like organisms</taxon>
        <taxon>Carpediemonas</taxon>
    </lineage>
</organism>
<dbReference type="AlphaFoldDB" id="A0A8J6B2R7"/>
<sequence>MSALAPLGNFPKLAPDMLQRFKDLSTSPFFFDICATLSKQNQRSLLGGRELRALLGVSTFPWTGAPIPDDLNIWSDATPSPALCEEYFKSLPAIHQATIIALETETVLNTLQGQRAMLETSTAVTPITVVQSKFQTKHPTSPLESRRLEARFTRMATAALSISSTELAYTPAYQPDGEPWSHLECQFLFNPALGLTQRIRAVAAELKRRPDCQQLFTKWDDIVWRRQIVITQDKVEEALASRVANKRDVKEYAADFDWACNLIGKYPADEMRRCYEEMKDEVKHFDVFKLVLTLFAPLADSSRPPSSSGSQPINWAELIDGYADMDPRKKRQVKKKARAKLQKANNQQDKDRVLLHVIAAAAQDTLIGLIQQDRSRLREKLLAVEKNLWHNLERMQSKSGST</sequence>
<accession>A0A8J6B2R7</accession>